<evidence type="ECO:0000256" key="1">
    <source>
        <dbReference type="SAM" id="MobiDB-lite"/>
    </source>
</evidence>
<sequence>MAAGSAMNGKDEEVFKAGFHTGILSNGEVLLNHSFGQQTTEKNAPNTEDNGWFNPAVFPTDRKVDTTSHTSTVKLQKRLGPLTISNIGLKFESGSIVVVLDATLKVGPIEMNIMDFGLGLKLSDLSKATFSFIPSLSGFGLAIDSPPLDLAGALNKRGDFYMGGVMAAFKPYIFQAAGAYGTIKKKDGEEIKTAFVILALGGPLLNINGIEISDVTAGFGYNSDIRFPDPSSVSRFPLIAIGQPPAPLDPLQTFTELANTTWITAVADSFWVGAGVRGSAFNMLDAKIAAVFKIQNGALSHIGVFADCKAQMPQSGATKLFASVELGITAVFDLVNGSMLVSGCLSPNSYVIDSSCRLTGGFAAGTWFGPSPYAGDWVFALGGYHPKYTPPAYYPREIPQIGISWQVSDEIFVKAGAYFAITPKVCMGGASMLATCDVCGLHATFSALIDFLMNFDPFHYVLDVLIDISVSWSGYVLFVWTSLGFDTSASLHMAGPPVYGIFTIKVPIKNATVVFGDSNGQNTPGKVSLDKFRGMLQQNGQGAKEELKISCGSGLLSKNDTTGDWTVRAGSFAFDVRSNMATTQAYLNGTTVGAANKVYAKPMQLTDSSNGLQADLIITVTGISSDDQYRPNVISGNLPAALWSSYPSVSNADKSALLDGSTSTISSVYGLSVRMPRPHLSKDEIKPFKISNVIFPIALEAGATSAPVPPCPVEEGSWEGKEATGETISQKRENVKGIWKDASTRCEGFANAWVDAMGWREFTAVTQTPERLMDEFDMLVRGTPLISYG</sequence>
<dbReference type="InterPro" id="IPR046538">
    <property type="entry name" value="DUF6603"/>
</dbReference>
<evidence type="ECO:0000259" key="2">
    <source>
        <dbReference type="Pfam" id="PF20248"/>
    </source>
</evidence>
<dbReference type="OrthoDB" id="5352492at2759"/>
<evidence type="ECO:0000313" key="3">
    <source>
        <dbReference type="EMBL" id="KAF4957912.1"/>
    </source>
</evidence>
<dbReference type="AlphaFoldDB" id="A0A8H4THT2"/>
<keyword evidence="4" id="KW-1185">Reference proteome</keyword>
<dbReference type="Proteomes" id="UP000604273">
    <property type="component" value="Unassembled WGS sequence"/>
</dbReference>
<proteinExistence type="predicted"/>
<organism evidence="3 4">
    <name type="scientific">Fusarium gaditjirri</name>
    <dbReference type="NCBI Taxonomy" id="282569"/>
    <lineage>
        <taxon>Eukaryota</taxon>
        <taxon>Fungi</taxon>
        <taxon>Dikarya</taxon>
        <taxon>Ascomycota</taxon>
        <taxon>Pezizomycotina</taxon>
        <taxon>Sordariomycetes</taxon>
        <taxon>Hypocreomycetidae</taxon>
        <taxon>Hypocreales</taxon>
        <taxon>Nectriaceae</taxon>
        <taxon>Fusarium</taxon>
        <taxon>Fusarium nisikadoi species complex</taxon>
    </lineage>
</organism>
<comment type="caution">
    <text evidence="3">The sequence shown here is derived from an EMBL/GenBank/DDBJ whole genome shotgun (WGS) entry which is preliminary data.</text>
</comment>
<reference evidence="3" key="2">
    <citation type="submission" date="2020-05" db="EMBL/GenBank/DDBJ databases">
        <authorList>
            <person name="Kim H.-S."/>
            <person name="Proctor R.H."/>
            <person name="Brown D.W."/>
        </authorList>
    </citation>
    <scope>NUCLEOTIDE SEQUENCE</scope>
    <source>
        <strain evidence="3">NRRL 45417</strain>
    </source>
</reference>
<feature type="domain" description="DUF6603" evidence="2">
    <location>
        <begin position="75"/>
        <end position="576"/>
    </location>
</feature>
<protein>
    <recommendedName>
        <fullName evidence="2">DUF6603 domain-containing protein</fullName>
    </recommendedName>
</protein>
<dbReference type="EMBL" id="JABFAI010000060">
    <property type="protein sequence ID" value="KAF4957912.1"/>
    <property type="molecule type" value="Genomic_DNA"/>
</dbReference>
<accession>A0A8H4THT2</accession>
<dbReference type="Pfam" id="PF20248">
    <property type="entry name" value="DUF6603"/>
    <property type="match status" value="1"/>
</dbReference>
<reference evidence="3" key="1">
    <citation type="journal article" date="2020" name="BMC Genomics">
        <title>Correction to: Identification and distribution of gene clusters required for synthesis of sphingolipid metabolism inhibitors in diverse species of the filamentous fungus Fusarium.</title>
        <authorList>
            <person name="Kim H.S."/>
            <person name="Lohmar J.M."/>
            <person name="Busman M."/>
            <person name="Brown D.W."/>
            <person name="Naumann T.A."/>
            <person name="Divon H.H."/>
            <person name="Lysoe E."/>
            <person name="Uhlig S."/>
            <person name="Proctor R.H."/>
        </authorList>
    </citation>
    <scope>NUCLEOTIDE SEQUENCE</scope>
    <source>
        <strain evidence="3">NRRL 45417</strain>
    </source>
</reference>
<name>A0A8H4THT2_9HYPO</name>
<feature type="region of interest" description="Disordered" evidence="1">
    <location>
        <begin position="706"/>
        <end position="727"/>
    </location>
</feature>
<feature type="compositionally biased region" description="Basic and acidic residues" evidence="1">
    <location>
        <begin position="718"/>
        <end position="727"/>
    </location>
</feature>
<gene>
    <name evidence="3" type="ORF">FGADI_2741</name>
</gene>
<evidence type="ECO:0000313" key="4">
    <source>
        <dbReference type="Proteomes" id="UP000604273"/>
    </source>
</evidence>